<evidence type="ECO:0000259" key="12">
    <source>
        <dbReference type="PROSITE" id="PS51684"/>
    </source>
</evidence>
<dbReference type="EC" id="2.1.1.228" evidence="10"/>
<evidence type="ECO:0000256" key="7">
    <source>
        <dbReference type="ARBA" id="ARBA00023128"/>
    </source>
</evidence>
<proteinExistence type="inferred from homology"/>
<comment type="similarity">
    <text evidence="1">Belongs to the class I-like SAM-binding methyltransferase superfamily. TRM5/TYW2 family.</text>
</comment>
<dbReference type="GO" id="GO:0052906">
    <property type="term" value="F:tRNA (guanine(37)-N1)-methyltransferase activity"/>
    <property type="evidence" value="ECO:0007669"/>
    <property type="project" value="UniProtKB-UniRule"/>
</dbReference>
<keyword evidence="4 10" id="KW-0808">Transferase</keyword>
<feature type="binding site" evidence="10">
    <location>
        <position position="397"/>
    </location>
    <ligand>
        <name>S-adenosyl-L-methionine</name>
        <dbReference type="ChEBI" id="CHEBI:59789"/>
    </ligand>
</feature>
<dbReference type="PROSITE" id="PS51684">
    <property type="entry name" value="SAM_MT_TRM5_TYW2"/>
    <property type="match status" value="1"/>
</dbReference>
<comment type="subunit">
    <text evidence="10">Monomer.</text>
</comment>
<feature type="domain" description="SAM-dependent methyltransferase TRM5/TYW2-type" evidence="12">
    <location>
        <begin position="186"/>
        <end position="499"/>
    </location>
</feature>
<feature type="binding site" evidence="10">
    <location>
        <begin position="340"/>
        <end position="341"/>
    </location>
    <ligand>
        <name>S-adenosyl-L-methionine</name>
        <dbReference type="ChEBI" id="CHEBI:59789"/>
    </ligand>
</feature>
<evidence type="ECO:0000313" key="13">
    <source>
        <dbReference type="Proteomes" id="UP000515125"/>
    </source>
</evidence>
<gene>
    <name evidence="14" type="primary">LOC34623354</name>
</gene>
<keyword evidence="6 10" id="KW-0819">tRNA processing</keyword>
<keyword evidence="8 10" id="KW-0539">Nucleus</keyword>
<dbReference type="CDD" id="cd02440">
    <property type="entry name" value="AdoMet_MTases"/>
    <property type="match status" value="1"/>
</dbReference>
<dbReference type="FunFam" id="3.30.300.110:FF:000001">
    <property type="entry name" value="tRNA (guanine(37)-N1)-methyltransferase"/>
    <property type="match status" value="1"/>
</dbReference>
<comment type="subcellular location">
    <subcellularLocation>
        <location evidence="10">Mitochondrion matrix</location>
    </subcellularLocation>
    <subcellularLocation>
        <location evidence="10">Nucleus</location>
    </subcellularLocation>
    <subcellularLocation>
        <location evidence="10">Cytoplasm</location>
    </subcellularLocation>
    <text evidence="10">Predominantly in the mitochondria and in the nucleus.</text>
</comment>
<comment type="caution">
    <text evidence="10">Lacks conserved residue(s) required for the propagation of feature annotation.</text>
</comment>
<evidence type="ECO:0000256" key="2">
    <source>
        <dbReference type="ARBA" id="ARBA00022490"/>
    </source>
</evidence>
<feature type="region of interest" description="Disordered" evidence="11">
    <location>
        <begin position="1"/>
        <end position="28"/>
    </location>
</feature>
<evidence type="ECO:0000256" key="6">
    <source>
        <dbReference type="ARBA" id="ARBA00022694"/>
    </source>
</evidence>
<evidence type="ECO:0000256" key="9">
    <source>
        <dbReference type="ARBA" id="ARBA00047783"/>
    </source>
</evidence>
<comment type="catalytic activity">
    <reaction evidence="9 10">
        <text>guanosine(37) in tRNA + S-adenosyl-L-methionine = N(1)-methylguanosine(37) in tRNA + S-adenosyl-L-homocysteine + H(+)</text>
        <dbReference type="Rhea" id="RHEA:36899"/>
        <dbReference type="Rhea" id="RHEA-COMP:10145"/>
        <dbReference type="Rhea" id="RHEA-COMP:10147"/>
        <dbReference type="ChEBI" id="CHEBI:15378"/>
        <dbReference type="ChEBI" id="CHEBI:57856"/>
        <dbReference type="ChEBI" id="CHEBI:59789"/>
        <dbReference type="ChEBI" id="CHEBI:73542"/>
        <dbReference type="ChEBI" id="CHEBI:74269"/>
        <dbReference type="EC" id="2.1.1.228"/>
    </reaction>
</comment>
<dbReference type="Pfam" id="PF02475">
    <property type="entry name" value="TRM5-TYW2_MTfase"/>
    <property type="match status" value="1"/>
</dbReference>
<dbReference type="InterPro" id="IPR030382">
    <property type="entry name" value="MeTrfase_TRM5/TYW2"/>
</dbReference>
<evidence type="ECO:0000256" key="8">
    <source>
        <dbReference type="ARBA" id="ARBA00023242"/>
    </source>
</evidence>
<dbReference type="PANTHER" id="PTHR23245:SF36">
    <property type="entry name" value="TRNA (GUANINE(37)-N1)-METHYLTRANSFERASE"/>
    <property type="match status" value="1"/>
</dbReference>
<dbReference type="PANTHER" id="PTHR23245">
    <property type="entry name" value="TRNA METHYLTRANSFERASE"/>
    <property type="match status" value="1"/>
</dbReference>
<organism evidence="13 14">
    <name type="scientific">Cyclospora cayetanensis</name>
    <dbReference type="NCBI Taxonomy" id="88456"/>
    <lineage>
        <taxon>Eukaryota</taxon>
        <taxon>Sar</taxon>
        <taxon>Alveolata</taxon>
        <taxon>Apicomplexa</taxon>
        <taxon>Conoidasida</taxon>
        <taxon>Coccidia</taxon>
        <taxon>Eucoccidiorida</taxon>
        <taxon>Eimeriorina</taxon>
        <taxon>Eimeriidae</taxon>
        <taxon>Cyclospora</taxon>
    </lineage>
</organism>
<feature type="compositionally biased region" description="Low complexity" evidence="11">
    <location>
        <begin position="96"/>
        <end position="108"/>
    </location>
</feature>
<sequence>MSPGVLGGIEVSSSAEAPPAPTPSAPEDFVQLDRASFSQEKEVTFLRVPLQQLQEYSKALRKYLLKGRNLKPVIPDLEKEQEQQQQQRVVDSPGATEQTLSQQEQQLQHNDGSASPNGKPEEFKCLLLDPAIGADLAELPDSLRQLVQNSGIRVGRHRISVGYDNLSALECLSALMPETAEVPHRFECVGHIAHLNLPATLLKFKYAIGQVVLDKHPQLRTVVLKTGIGEKWRELQFELLAGEADYVAKVKESDLVFEVDYAKAFWNSRLSCERQRITALIPRDAVVLDAFAGVGAFAIFLARSGCVVAANDGNPASAANMKTNAKRNRVSALVEVHNRDAREFLRTQAQPEAIAALLQKRVQARGTSAPPTSAPRVLAAETGHEVQTPVEVHVLMNLPELAIEFLDVFPGLLSRTEPHSKRLRPEARLNSDAAAAEKLRIAKWRVHCYAFCRNPKPEEELRPRVEAALGCWPEPVDIQEVRDVAPHKRMYCIAFDIPVSLLRDESKATVAQEQAEKEP</sequence>
<evidence type="ECO:0000256" key="5">
    <source>
        <dbReference type="ARBA" id="ARBA00022691"/>
    </source>
</evidence>
<dbReference type="InterPro" id="IPR029063">
    <property type="entry name" value="SAM-dependent_MTases_sf"/>
</dbReference>
<dbReference type="AlphaFoldDB" id="A0A6P6RYU0"/>
<dbReference type="OrthoDB" id="408788at2759"/>
<dbReference type="Gene3D" id="3.30.300.110">
    <property type="entry name" value="Met-10+ protein-like domains"/>
    <property type="match status" value="1"/>
</dbReference>
<feature type="region of interest" description="Disordered" evidence="11">
    <location>
        <begin position="78"/>
        <end position="120"/>
    </location>
</feature>
<evidence type="ECO:0000256" key="11">
    <source>
        <dbReference type="SAM" id="MobiDB-lite"/>
    </source>
</evidence>
<reference evidence="14" key="1">
    <citation type="submission" date="2025-08" db="UniProtKB">
        <authorList>
            <consortium name="RefSeq"/>
        </authorList>
    </citation>
    <scope>IDENTIFICATION</scope>
</reference>
<accession>A0A6P6RYU0</accession>
<comment type="function">
    <text evidence="10">Specifically methylates the N1 position of guanosine-37 in various cytoplasmic and mitochondrial tRNAs. Methylation is not dependent on the nature of the nucleoside 5' of the target nucleoside. This is the first step in the biosynthesis of wybutosine (yW), a modified base adjacent to the anticodon of tRNAs and required for accurate decoding.</text>
</comment>
<evidence type="ECO:0000313" key="14">
    <source>
        <dbReference type="RefSeq" id="XP_026193063.1"/>
    </source>
</evidence>
<keyword evidence="5 10" id="KW-0949">S-adenosyl-L-methionine</keyword>
<keyword evidence="3 10" id="KW-0489">Methyltransferase</keyword>
<dbReference type="RefSeq" id="XP_026193063.1">
    <property type="nucleotide sequence ID" value="XM_026337278.1"/>
</dbReference>
<dbReference type="InterPro" id="IPR025792">
    <property type="entry name" value="tRNA_Gua_MeTrfase_euk"/>
</dbReference>
<evidence type="ECO:0000256" key="3">
    <source>
        <dbReference type="ARBA" id="ARBA00022603"/>
    </source>
</evidence>
<dbReference type="SUPFAM" id="SSF53335">
    <property type="entry name" value="S-adenosyl-L-methionine-dependent methyltransferases"/>
    <property type="match status" value="1"/>
</dbReference>
<dbReference type="GO" id="GO:0005634">
    <property type="term" value="C:nucleus"/>
    <property type="evidence" value="ECO:0007669"/>
    <property type="project" value="UniProtKB-SubCell"/>
</dbReference>
<feature type="binding site" evidence="10">
    <location>
        <position position="274"/>
    </location>
    <ligand>
        <name>S-adenosyl-L-methionine</name>
        <dbReference type="ChEBI" id="CHEBI:59789"/>
    </ligand>
</feature>
<dbReference type="GO" id="GO:0070901">
    <property type="term" value="P:mitochondrial tRNA methylation"/>
    <property type="evidence" value="ECO:0007669"/>
    <property type="project" value="TreeGrafter"/>
</dbReference>
<dbReference type="InterPro" id="IPR056743">
    <property type="entry name" value="TRM5-TYW2-like_MTfase"/>
</dbReference>
<dbReference type="GO" id="GO:0005759">
    <property type="term" value="C:mitochondrial matrix"/>
    <property type="evidence" value="ECO:0007669"/>
    <property type="project" value="UniProtKB-SubCell"/>
</dbReference>
<keyword evidence="13" id="KW-1185">Reference proteome</keyword>
<dbReference type="GO" id="GO:0002939">
    <property type="term" value="P:tRNA N1-guanine methylation"/>
    <property type="evidence" value="ECO:0007669"/>
    <property type="project" value="TreeGrafter"/>
</dbReference>
<protein>
    <recommendedName>
        <fullName evidence="10">tRNA (guanine(37)-N1)-methyltransferase</fullName>
        <ecNumber evidence="10">2.1.1.228</ecNumber>
    </recommendedName>
    <alternativeName>
        <fullName evidence="10">M1G-methyltransferase</fullName>
    </alternativeName>
    <alternativeName>
        <fullName evidence="10">tRNA [GM37] methyltransferase</fullName>
    </alternativeName>
    <alternativeName>
        <fullName evidence="10">tRNA methyltransferase 5 homolog</fullName>
    </alternativeName>
</protein>
<dbReference type="GeneID" id="34623354"/>
<dbReference type="Proteomes" id="UP000515125">
    <property type="component" value="Unplaced"/>
</dbReference>
<keyword evidence="2 10" id="KW-0963">Cytoplasm</keyword>
<evidence type="ECO:0000256" key="1">
    <source>
        <dbReference type="ARBA" id="ARBA00009775"/>
    </source>
</evidence>
<dbReference type="Gene3D" id="3.40.50.150">
    <property type="entry name" value="Vaccinia Virus protein VP39"/>
    <property type="match status" value="1"/>
</dbReference>
<dbReference type="Pfam" id="PF25133">
    <property type="entry name" value="TYW2_N_2"/>
    <property type="match status" value="1"/>
</dbReference>
<dbReference type="InterPro" id="IPR056744">
    <property type="entry name" value="TRM5/TYW2-like_N"/>
</dbReference>
<comment type="similarity">
    <text evidence="10">Belongs to the TRM5 / TYW2 family.</text>
</comment>
<dbReference type="HAMAP" id="MF_03152">
    <property type="entry name" value="TRM5"/>
    <property type="match status" value="1"/>
</dbReference>
<evidence type="ECO:0000256" key="10">
    <source>
        <dbReference type="HAMAP-Rule" id="MF_03152"/>
    </source>
</evidence>
<evidence type="ECO:0000256" key="4">
    <source>
        <dbReference type="ARBA" id="ARBA00022679"/>
    </source>
</evidence>
<name>A0A6P6RYU0_9EIME</name>
<keyword evidence="7 10" id="KW-0496">Mitochondrion</keyword>